<gene>
    <name evidence="2" type="ORF">RBSWK_02555</name>
</gene>
<sequence>MVDQQTLVEQVQLAAHRFVPVDVKRFRGWSWTIQQELHSQISGMSGSATPRDQAGNRKSERFHG</sequence>
<evidence type="ECO:0000256" key="1">
    <source>
        <dbReference type="SAM" id="MobiDB-lite"/>
    </source>
</evidence>
<accession>L7CHP9</accession>
<proteinExistence type="predicted"/>
<evidence type="ECO:0000313" key="2">
    <source>
        <dbReference type="EMBL" id="ELP33513.1"/>
    </source>
</evidence>
<dbReference type="AlphaFoldDB" id="L7CHP9"/>
<feature type="region of interest" description="Disordered" evidence="1">
    <location>
        <begin position="40"/>
        <end position="64"/>
    </location>
</feature>
<dbReference type="EMBL" id="AMWG01000054">
    <property type="protein sequence ID" value="ELP33513.1"/>
    <property type="molecule type" value="Genomic_DNA"/>
</dbReference>
<reference evidence="2 3" key="1">
    <citation type="journal article" date="2013" name="Mar. Genomics">
        <title>Expression of sulfatases in Rhodopirellula baltica and the diversity of sulfatases in the genus Rhodopirellula.</title>
        <authorList>
            <person name="Wegner C.E."/>
            <person name="Richter-Heitmann T."/>
            <person name="Klindworth A."/>
            <person name="Klockow C."/>
            <person name="Richter M."/>
            <person name="Achstetter T."/>
            <person name="Glockner F.O."/>
            <person name="Harder J."/>
        </authorList>
    </citation>
    <scope>NUCLEOTIDE SEQUENCE [LARGE SCALE GENOMIC DNA]</scope>
    <source>
        <strain evidence="2 3">SWK14</strain>
    </source>
</reference>
<dbReference type="Proteomes" id="UP000010959">
    <property type="component" value="Unassembled WGS sequence"/>
</dbReference>
<feature type="compositionally biased region" description="Basic and acidic residues" evidence="1">
    <location>
        <begin position="54"/>
        <end position="64"/>
    </location>
</feature>
<organism evidence="2 3">
    <name type="scientific">Rhodopirellula baltica SWK14</name>
    <dbReference type="NCBI Taxonomy" id="993516"/>
    <lineage>
        <taxon>Bacteria</taxon>
        <taxon>Pseudomonadati</taxon>
        <taxon>Planctomycetota</taxon>
        <taxon>Planctomycetia</taxon>
        <taxon>Pirellulales</taxon>
        <taxon>Pirellulaceae</taxon>
        <taxon>Rhodopirellula</taxon>
    </lineage>
</organism>
<feature type="compositionally biased region" description="Polar residues" evidence="1">
    <location>
        <begin position="40"/>
        <end position="50"/>
    </location>
</feature>
<protein>
    <submittedName>
        <fullName evidence="2">Uncharacterized protein</fullName>
    </submittedName>
</protein>
<evidence type="ECO:0000313" key="3">
    <source>
        <dbReference type="Proteomes" id="UP000010959"/>
    </source>
</evidence>
<name>L7CHP9_RHOBT</name>
<comment type="caution">
    <text evidence="2">The sequence shown here is derived from an EMBL/GenBank/DDBJ whole genome shotgun (WGS) entry which is preliminary data.</text>
</comment>